<accession>E7S130</accession>
<evidence type="ECO:0000313" key="2">
    <source>
        <dbReference type="Proteomes" id="UP000011021"/>
    </source>
</evidence>
<reference evidence="1 2" key="1">
    <citation type="submission" date="2010-12" db="EMBL/GenBank/DDBJ databases">
        <authorList>
            <person name="Muzny D."/>
            <person name="Qin X."/>
            <person name="Deng J."/>
            <person name="Jiang H."/>
            <person name="Liu Y."/>
            <person name="Qu J."/>
            <person name="Song X.-Z."/>
            <person name="Zhang L."/>
            <person name="Thornton R."/>
            <person name="Coyle M."/>
            <person name="Francisco L."/>
            <person name="Jackson L."/>
            <person name="Javaid M."/>
            <person name="Korchina V."/>
            <person name="Kovar C."/>
            <person name="Mata R."/>
            <person name="Mathew T."/>
            <person name="Ngo R."/>
            <person name="Nguyen L."/>
            <person name="Nguyen N."/>
            <person name="Okwuonu G."/>
            <person name="Ongeri F."/>
            <person name="Pham C."/>
            <person name="Simmons D."/>
            <person name="Wilczek-Boney K."/>
            <person name="Hale W."/>
            <person name="Jakkamsetti A."/>
            <person name="Pham P."/>
            <person name="Ruth R."/>
            <person name="San Lucas F."/>
            <person name="Warren J."/>
            <person name="Zhang J."/>
            <person name="Zhao Z."/>
            <person name="Zhou C."/>
            <person name="Zhu D."/>
            <person name="Lee S."/>
            <person name="Bess C."/>
            <person name="Blankenburg K."/>
            <person name="Forbes L."/>
            <person name="Fu Q."/>
            <person name="Gubbala S."/>
            <person name="Hirani K."/>
            <person name="Jayaseelan J.C."/>
            <person name="Lara F."/>
            <person name="Munidasa M."/>
            <person name="Palculict T."/>
            <person name="Patil S."/>
            <person name="Pu L.-L."/>
            <person name="Saada N."/>
            <person name="Tang L."/>
            <person name="Weissenberger G."/>
            <person name="Zhu Y."/>
            <person name="Hemphill L."/>
            <person name="Shang Y."/>
            <person name="Youmans B."/>
            <person name="Ayvaz T."/>
            <person name="Ross M."/>
            <person name="Santibanez J."/>
            <person name="Aqrawi P."/>
            <person name="Gross S."/>
            <person name="Joshi V."/>
            <person name="Fowler G."/>
            <person name="Nazareth L."/>
            <person name="Reid J."/>
            <person name="Worley K."/>
            <person name="Petrosino J."/>
            <person name="Highlander S."/>
            <person name="Gibbs R."/>
        </authorList>
    </citation>
    <scope>NUCLEOTIDE SEQUENCE [LARGE SCALE GENOMIC DNA]</scope>
    <source>
        <strain evidence="1 2">ATCC 51599</strain>
    </source>
</reference>
<dbReference type="EMBL" id="AEQP01000024">
    <property type="protein sequence ID" value="EFV93686.1"/>
    <property type="molecule type" value="Genomic_DNA"/>
</dbReference>
<gene>
    <name evidence="1" type="ORF">HMPREF0551_2582</name>
</gene>
<dbReference type="AlphaFoldDB" id="E7S130"/>
<dbReference type="HOGENOM" id="CLU_3137168_0_0_4"/>
<sequence length="49" mass="5723">MRKDQTFGWSMEIGCSRTFSSHTLAMPFTAVDLKAYRWSQVIVLGQQRR</sequence>
<protein>
    <submittedName>
        <fullName evidence="1">Uncharacterized protein</fullName>
    </submittedName>
</protein>
<evidence type="ECO:0000313" key="1">
    <source>
        <dbReference type="EMBL" id="EFV93686.1"/>
    </source>
</evidence>
<proteinExistence type="predicted"/>
<comment type="caution">
    <text evidence="1">The sequence shown here is derived from an EMBL/GenBank/DDBJ whole genome shotgun (WGS) entry which is preliminary data.</text>
</comment>
<dbReference type="Proteomes" id="UP000011021">
    <property type="component" value="Unassembled WGS sequence"/>
</dbReference>
<keyword evidence="2" id="KW-1185">Reference proteome</keyword>
<name>E7S130_9BURK</name>
<organism evidence="1 2">
    <name type="scientific">Lautropia mirabilis ATCC 51599</name>
    <dbReference type="NCBI Taxonomy" id="887898"/>
    <lineage>
        <taxon>Bacteria</taxon>
        <taxon>Pseudomonadati</taxon>
        <taxon>Pseudomonadota</taxon>
        <taxon>Betaproteobacteria</taxon>
        <taxon>Burkholderiales</taxon>
        <taxon>Burkholderiaceae</taxon>
        <taxon>Lautropia</taxon>
    </lineage>
</organism>